<accession>A0ABP8V6E1</accession>
<dbReference type="Proteomes" id="UP001500604">
    <property type="component" value="Unassembled WGS sequence"/>
</dbReference>
<dbReference type="Pfam" id="PF03928">
    <property type="entry name" value="HbpS-like"/>
    <property type="match status" value="1"/>
</dbReference>
<evidence type="ECO:0000313" key="2">
    <source>
        <dbReference type="Proteomes" id="UP001500604"/>
    </source>
</evidence>
<comment type="caution">
    <text evidence="1">The sequence shown here is derived from an EMBL/GenBank/DDBJ whole genome shotgun (WGS) entry which is preliminary data.</text>
</comment>
<dbReference type="PANTHER" id="PTHR34309">
    <property type="entry name" value="SLR1406 PROTEIN"/>
    <property type="match status" value="1"/>
</dbReference>
<dbReference type="InterPro" id="IPR038084">
    <property type="entry name" value="PduO/GlcC-like_sf"/>
</dbReference>
<name>A0ABP8V6E1_9GAMM</name>
<dbReference type="Gene3D" id="3.30.450.150">
    <property type="entry name" value="Haem-degrading domain"/>
    <property type="match status" value="1"/>
</dbReference>
<sequence length="159" mass="17063">MRASQRMLLSLAFFSLPIWSDSQQPDYGPPIKLSEARMVMKAAEDVASAQNWRVAIAILDSGCNLVLLQKMDNTHLAGSRIAQDKAYTACAFRISTAKAQQTLAEGQDGLRYLQLNAMTAVEGGLPLLRNNQLIGAIGVSGVTSQQDGIIAQAGADTLR</sequence>
<keyword evidence="2" id="KW-1185">Reference proteome</keyword>
<organism evidence="1 2">
    <name type="scientific">Kistimonas scapharcae</name>
    <dbReference type="NCBI Taxonomy" id="1036133"/>
    <lineage>
        <taxon>Bacteria</taxon>
        <taxon>Pseudomonadati</taxon>
        <taxon>Pseudomonadota</taxon>
        <taxon>Gammaproteobacteria</taxon>
        <taxon>Oceanospirillales</taxon>
        <taxon>Endozoicomonadaceae</taxon>
        <taxon>Kistimonas</taxon>
    </lineage>
</organism>
<reference evidence="2" key="1">
    <citation type="journal article" date="2019" name="Int. J. Syst. Evol. Microbiol.">
        <title>The Global Catalogue of Microorganisms (GCM) 10K type strain sequencing project: providing services to taxonomists for standard genome sequencing and annotation.</title>
        <authorList>
            <consortium name="The Broad Institute Genomics Platform"/>
            <consortium name="The Broad Institute Genome Sequencing Center for Infectious Disease"/>
            <person name="Wu L."/>
            <person name="Ma J."/>
        </authorList>
    </citation>
    <scope>NUCLEOTIDE SEQUENCE [LARGE SCALE GENOMIC DNA]</scope>
    <source>
        <strain evidence="2">JCM 17805</strain>
    </source>
</reference>
<proteinExistence type="predicted"/>
<dbReference type="EMBL" id="BAABFL010000410">
    <property type="protein sequence ID" value="GAA4650630.1"/>
    <property type="molecule type" value="Genomic_DNA"/>
</dbReference>
<dbReference type="PANTHER" id="PTHR34309:SF1">
    <property type="entry name" value="PROTEIN GLCG"/>
    <property type="match status" value="1"/>
</dbReference>
<dbReference type="InterPro" id="IPR005624">
    <property type="entry name" value="PduO/GlcC-like"/>
</dbReference>
<dbReference type="SUPFAM" id="SSF143744">
    <property type="entry name" value="GlcG-like"/>
    <property type="match status" value="1"/>
</dbReference>
<dbReference type="RefSeq" id="WP_345196841.1">
    <property type="nucleotide sequence ID" value="NZ_BAABFL010000410.1"/>
</dbReference>
<evidence type="ECO:0000313" key="1">
    <source>
        <dbReference type="EMBL" id="GAA4650630.1"/>
    </source>
</evidence>
<gene>
    <name evidence="1" type="ORF">GCM10023116_29130</name>
</gene>
<protein>
    <submittedName>
        <fullName evidence="1">Heme-binding protein</fullName>
    </submittedName>
</protein>
<dbReference type="InterPro" id="IPR052517">
    <property type="entry name" value="GlcG_carb_metab_protein"/>
</dbReference>